<dbReference type="InterPro" id="IPR011738">
    <property type="entry name" value="Phage_CHP"/>
</dbReference>
<name>A0ABW8YKG5_9SPHN</name>
<dbReference type="Proteomes" id="UP001629244">
    <property type="component" value="Unassembled WGS sequence"/>
</dbReference>
<sequence length="179" mass="18778">MDAGIPADAIAAARDAVKVHLRAVGTSEDALIAQHAASAMGLCEAFTGQVLIVRSLRQTLAARGAWQRLDQAPVRAISGVAWLAQDGVATPVPAEGHAIDIDARGEGWVRMTGAREGRIAVDYQAGLATDWAGLPPPVAQGVVLLAAHLFEAKGAQPPAVVTALWRPWRRMRLSGERAA</sequence>
<accession>A0ABW8YKG5</accession>
<dbReference type="NCBIfam" id="TIGR02215">
    <property type="entry name" value="phage_chp_gp8"/>
    <property type="match status" value="1"/>
</dbReference>
<comment type="caution">
    <text evidence="1">The sequence shown here is derived from an EMBL/GenBank/DDBJ whole genome shotgun (WGS) entry which is preliminary data.</text>
</comment>
<dbReference type="RefSeq" id="WP_408076908.1">
    <property type="nucleotide sequence ID" value="NZ_JBELQC010000001.1"/>
</dbReference>
<dbReference type="Gene3D" id="1.10.3230.30">
    <property type="entry name" value="Phage gp6-like head-tail connector protein"/>
    <property type="match status" value="1"/>
</dbReference>
<organism evidence="1 2">
    <name type="scientific">Sphingomonas plantiphila</name>
    <dbReference type="NCBI Taxonomy" id="3163295"/>
    <lineage>
        <taxon>Bacteria</taxon>
        <taxon>Pseudomonadati</taxon>
        <taxon>Pseudomonadota</taxon>
        <taxon>Alphaproteobacteria</taxon>
        <taxon>Sphingomonadales</taxon>
        <taxon>Sphingomonadaceae</taxon>
        <taxon>Sphingomonas</taxon>
    </lineage>
</organism>
<proteinExistence type="predicted"/>
<keyword evidence="2" id="KW-1185">Reference proteome</keyword>
<gene>
    <name evidence="1" type="ORF">ABS767_03130</name>
</gene>
<evidence type="ECO:0000313" key="2">
    <source>
        <dbReference type="Proteomes" id="UP001629244"/>
    </source>
</evidence>
<evidence type="ECO:0000313" key="1">
    <source>
        <dbReference type="EMBL" id="MFL9839947.1"/>
    </source>
</evidence>
<evidence type="ECO:0008006" key="3">
    <source>
        <dbReference type="Google" id="ProtNLM"/>
    </source>
</evidence>
<dbReference type="EMBL" id="JBELQC010000001">
    <property type="protein sequence ID" value="MFL9839947.1"/>
    <property type="molecule type" value="Genomic_DNA"/>
</dbReference>
<reference evidence="1 2" key="1">
    <citation type="submission" date="2024-06" db="EMBL/GenBank/DDBJ databases">
        <authorList>
            <person name="Kaempfer P."/>
            <person name="Viver T."/>
        </authorList>
    </citation>
    <scope>NUCLEOTIDE SEQUENCE [LARGE SCALE GENOMIC DNA]</scope>
    <source>
        <strain evidence="1 2">ST-64</strain>
    </source>
</reference>
<protein>
    <recommendedName>
        <fullName evidence="3">PhiE125 gp8 family phage protein</fullName>
    </recommendedName>
</protein>